<feature type="compositionally biased region" description="Polar residues" evidence="1">
    <location>
        <begin position="163"/>
        <end position="174"/>
    </location>
</feature>
<reference evidence="2" key="1">
    <citation type="submission" date="2013-07" db="EMBL/GenBank/DDBJ databases">
        <title>The Genome Sequence of Cryptococcus dejecticola CBS10117.</title>
        <authorList>
            <consortium name="The Broad Institute Genome Sequencing Platform"/>
            <person name="Cuomo C."/>
            <person name="Litvintseva A."/>
            <person name="Chen Y."/>
            <person name="Heitman J."/>
            <person name="Sun S."/>
            <person name="Springer D."/>
            <person name="Dromer F."/>
            <person name="Young S.K."/>
            <person name="Zeng Q."/>
            <person name="Gargeya S."/>
            <person name="Fitzgerald M."/>
            <person name="Abouelleil A."/>
            <person name="Alvarado L."/>
            <person name="Berlin A.M."/>
            <person name="Chapman S.B."/>
            <person name="Dewar J."/>
            <person name="Goldberg J."/>
            <person name="Griggs A."/>
            <person name="Gujja S."/>
            <person name="Hansen M."/>
            <person name="Howarth C."/>
            <person name="Imamovic A."/>
            <person name="Larimer J."/>
            <person name="McCowan C."/>
            <person name="Murphy C."/>
            <person name="Pearson M."/>
            <person name="Priest M."/>
            <person name="Roberts A."/>
            <person name="Saif S."/>
            <person name="Shea T."/>
            <person name="Sykes S."/>
            <person name="Wortman J."/>
            <person name="Nusbaum C."/>
            <person name="Birren B."/>
        </authorList>
    </citation>
    <scope>NUCLEOTIDE SEQUENCE [LARGE SCALE GENOMIC DNA]</scope>
    <source>
        <strain evidence="2">CBS 10117</strain>
    </source>
</reference>
<gene>
    <name evidence="2" type="ORF">I303_05041</name>
</gene>
<evidence type="ECO:0000256" key="1">
    <source>
        <dbReference type="SAM" id="MobiDB-lite"/>
    </source>
</evidence>
<feature type="compositionally biased region" description="Basic and acidic residues" evidence="1">
    <location>
        <begin position="143"/>
        <end position="162"/>
    </location>
</feature>
<name>A0A1A6A2B6_9TREE</name>
<evidence type="ECO:0000313" key="2">
    <source>
        <dbReference type="EMBL" id="OBR84184.1"/>
    </source>
</evidence>
<dbReference type="VEuPathDB" id="FungiDB:I303_05041"/>
<feature type="region of interest" description="Disordered" evidence="1">
    <location>
        <begin position="132"/>
        <end position="183"/>
    </location>
</feature>
<dbReference type="OrthoDB" id="5522061at2759"/>
<protein>
    <submittedName>
        <fullName evidence="2">Uncharacterized protein</fullName>
    </submittedName>
</protein>
<dbReference type="AlphaFoldDB" id="A0A1A6A2B6"/>
<accession>A0A1A6A2B6</accession>
<dbReference type="EMBL" id="KI894032">
    <property type="protein sequence ID" value="OBR84184.1"/>
    <property type="molecule type" value="Genomic_DNA"/>
</dbReference>
<sequence length="183" mass="20317">MSALTPSSRLSVLRTVFQRQRSVGTHMKIMRPLRLYSTTSTLQGSSQEIPMTPSYSAKLTDTDIDVSETRSLITREQLHKLHTLSALNPPPENSAEEQDLIEELSGLIGLMNQVQDVPLPSSLEERAELLSRGMGQVVVSQESLDRLDEERHRDQARSKSEKASTAASQASPNESQRKVGKSF</sequence>
<proteinExistence type="predicted"/>
<organism evidence="2">
    <name type="scientific">Kwoniella dejecticola CBS 10117</name>
    <dbReference type="NCBI Taxonomy" id="1296121"/>
    <lineage>
        <taxon>Eukaryota</taxon>
        <taxon>Fungi</taxon>
        <taxon>Dikarya</taxon>
        <taxon>Basidiomycota</taxon>
        <taxon>Agaricomycotina</taxon>
        <taxon>Tremellomycetes</taxon>
        <taxon>Tremellales</taxon>
        <taxon>Cryptococcaceae</taxon>
        <taxon>Kwoniella</taxon>
    </lineage>
</organism>